<reference evidence="3" key="1">
    <citation type="submission" date="2016-11" db="EMBL/GenBank/DDBJ databases">
        <authorList>
            <person name="Varghese N."/>
            <person name="Submissions S."/>
        </authorList>
    </citation>
    <scope>NUCLEOTIDE SEQUENCE [LARGE SCALE GENOMIC DNA]</scope>
    <source>
        <strain evidence="3">DSM 15449</strain>
    </source>
</reference>
<dbReference type="STRING" id="1121420.SAMN02746098_02679"/>
<dbReference type="Pfam" id="PF09924">
    <property type="entry name" value="LPG_synthase_C"/>
    <property type="match status" value="1"/>
</dbReference>
<dbReference type="Gene3D" id="3.40.630.30">
    <property type="match status" value="1"/>
</dbReference>
<name>A0A1M5YRT6_9FIRM</name>
<evidence type="ECO:0000313" key="2">
    <source>
        <dbReference type="EMBL" id="SHI14560.1"/>
    </source>
</evidence>
<gene>
    <name evidence="2" type="ORF">SAMN02746098_02679</name>
</gene>
<sequence>MINFKEIEITDKKWIDPLLVTADMRGCHQNFTNIFAWSKVYKYRVAQVNDFLVVKGVMNDSPYYFFPAGTGDIKTVFEALQQDAVSNGQEFVVAGISPENIATMKEIFPDNFEYKVMRDNFDYVYLLDKLVTLKGNKLHSKRNYINRFIKVNSDWSFEPISLANLAECWEMNLQWCKLNIHNENEHEIANETCAVKRCFDNFTELGLEGGLIRAEGKVIAFTLGEKLNSDTYVIHIEKAFGEIAGAYQMINREFAAVIQKNYPQLLYVNREEDMGFEGLRKAKLSYHPDKMEEKYWATYFELKELAV</sequence>
<dbReference type="InterPro" id="IPR016732">
    <property type="entry name" value="UCP018688"/>
</dbReference>
<dbReference type="Proteomes" id="UP000183954">
    <property type="component" value="Unassembled WGS sequence"/>
</dbReference>
<dbReference type="InterPro" id="IPR024320">
    <property type="entry name" value="LPG_synthase_C"/>
</dbReference>
<organism evidence="2 3">
    <name type="scientific">Desulfosporosinus lacus DSM 15449</name>
    <dbReference type="NCBI Taxonomy" id="1121420"/>
    <lineage>
        <taxon>Bacteria</taxon>
        <taxon>Bacillati</taxon>
        <taxon>Bacillota</taxon>
        <taxon>Clostridia</taxon>
        <taxon>Eubacteriales</taxon>
        <taxon>Desulfitobacteriaceae</taxon>
        <taxon>Desulfosporosinus</taxon>
    </lineage>
</organism>
<dbReference type="AlphaFoldDB" id="A0A1M5YRT6"/>
<dbReference type="PIRSF" id="PIRSF018688">
    <property type="entry name" value="UCP018688"/>
    <property type="match status" value="1"/>
</dbReference>
<dbReference type="PANTHER" id="PTHR41373">
    <property type="entry name" value="DUF2156 DOMAIN-CONTAINING PROTEIN"/>
    <property type="match status" value="1"/>
</dbReference>
<dbReference type="OrthoDB" id="9765580at2"/>
<protein>
    <recommendedName>
        <fullName evidence="1">Phosphatidylglycerol lysyltransferase C-terminal domain-containing protein</fullName>
    </recommendedName>
</protein>
<dbReference type="PANTHER" id="PTHR41373:SF1">
    <property type="entry name" value="PHOSPHATIDYLGLYCEROL LYSYLTRANSFERASE C-TERMINAL DOMAIN-CONTAINING PROTEIN"/>
    <property type="match status" value="1"/>
</dbReference>
<dbReference type="SUPFAM" id="SSF55729">
    <property type="entry name" value="Acyl-CoA N-acyltransferases (Nat)"/>
    <property type="match status" value="2"/>
</dbReference>
<proteinExistence type="predicted"/>
<dbReference type="EMBL" id="FQXJ01000008">
    <property type="protein sequence ID" value="SHI14560.1"/>
    <property type="molecule type" value="Genomic_DNA"/>
</dbReference>
<evidence type="ECO:0000313" key="3">
    <source>
        <dbReference type="Proteomes" id="UP000183954"/>
    </source>
</evidence>
<feature type="domain" description="Phosphatidylglycerol lysyltransferase C-terminal" evidence="1">
    <location>
        <begin position="24"/>
        <end position="297"/>
    </location>
</feature>
<keyword evidence="3" id="KW-1185">Reference proteome</keyword>
<evidence type="ECO:0000259" key="1">
    <source>
        <dbReference type="Pfam" id="PF09924"/>
    </source>
</evidence>
<accession>A0A1M5YRT6</accession>
<dbReference type="RefSeq" id="WP_073030224.1">
    <property type="nucleotide sequence ID" value="NZ_FQXJ01000008.1"/>
</dbReference>
<dbReference type="InterPro" id="IPR016181">
    <property type="entry name" value="Acyl_CoA_acyltransferase"/>
</dbReference>